<evidence type="ECO:0000313" key="2">
    <source>
        <dbReference type="EMBL" id="KAF3766221.1"/>
    </source>
</evidence>
<dbReference type="AlphaFoldDB" id="A0A9P5CQG5"/>
<keyword evidence="1" id="KW-0472">Membrane</keyword>
<dbReference type="Proteomes" id="UP000803844">
    <property type="component" value="Unassembled WGS sequence"/>
</dbReference>
<dbReference type="RefSeq" id="XP_040777182.1">
    <property type="nucleotide sequence ID" value="XM_040918912.1"/>
</dbReference>
<evidence type="ECO:0000313" key="3">
    <source>
        <dbReference type="Proteomes" id="UP000803844"/>
    </source>
</evidence>
<dbReference type="GeneID" id="63836041"/>
<comment type="caution">
    <text evidence="2">The sequence shown here is derived from an EMBL/GenBank/DDBJ whole genome shotgun (WGS) entry which is preliminary data.</text>
</comment>
<keyword evidence="3" id="KW-1185">Reference proteome</keyword>
<dbReference type="EMBL" id="MU032347">
    <property type="protein sequence ID" value="KAF3766221.1"/>
    <property type="molecule type" value="Genomic_DNA"/>
</dbReference>
<accession>A0A9P5CQG5</accession>
<name>A0A9P5CQG5_CRYP1</name>
<organism evidence="2 3">
    <name type="scientific">Cryphonectria parasitica (strain ATCC 38755 / EP155)</name>
    <dbReference type="NCBI Taxonomy" id="660469"/>
    <lineage>
        <taxon>Eukaryota</taxon>
        <taxon>Fungi</taxon>
        <taxon>Dikarya</taxon>
        <taxon>Ascomycota</taxon>
        <taxon>Pezizomycotina</taxon>
        <taxon>Sordariomycetes</taxon>
        <taxon>Sordariomycetidae</taxon>
        <taxon>Diaporthales</taxon>
        <taxon>Cryphonectriaceae</taxon>
        <taxon>Cryphonectria-Endothia species complex</taxon>
        <taxon>Cryphonectria</taxon>
    </lineage>
</organism>
<gene>
    <name evidence="2" type="ORF">M406DRAFT_290592</name>
</gene>
<protein>
    <submittedName>
        <fullName evidence="2">Uncharacterized protein</fullName>
    </submittedName>
</protein>
<evidence type="ECO:0000256" key="1">
    <source>
        <dbReference type="SAM" id="Phobius"/>
    </source>
</evidence>
<keyword evidence="1" id="KW-1133">Transmembrane helix</keyword>
<reference evidence="2" key="1">
    <citation type="journal article" date="2020" name="Phytopathology">
        <title>Genome sequence of the chestnut blight fungus Cryphonectria parasitica EP155: A fundamental resource for an archetypical invasive plant pathogen.</title>
        <authorList>
            <person name="Crouch J.A."/>
            <person name="Dawe A."/>
            <person name="Aerts A."/>
            <person name="Barry K."/>
            <person name="Churchill A.C.L."/>
            <person name="Grimwood J."/>
            <person name="Hillman B."/>
            <person name="Milgroom M.G."/>
            <person name="Pangilinan J."/>
            <person name="Smith M."/>
            <person name="Salamov A."/>
            <person name="Schmutz J."/>
            <person name="Yadav J."/>
            <person name="Grigoriev I.V."/>
            <person name="Nuss D."/>
        </authorList>
    </citation>
    <scope>NUCLEOTIDE SEQUENCE</scope>
    <source>
        <strain evidence="2">EP155</strain>
    </source>
</reference>
<sequence>MGEFDWFLKIGATPQVVAVLNDQPYIFTILVVVLLSMIAQIVFAWYIHWVTMKPEQKKKKGDKKGGGKK</sequence>
<feature type="transmembrane region" description="Helical" evidence="1">
    <location>
        <begin position="25"/>
        <end position="50"/>
    </location>
</feature>
<proteinExistence type="predicted"/>
<dbReference type="OrthoDB" id="3943049at2759"/>
<keyword evidence="1" id="KW-0812">Transmembrane</keyword>